<feature type="compositionally biased region" description="Acidic residues" evidence="1">
    <location>
        <begin position="135"/>
        <end position="144"/>
    </location>
</feature>
<protein>
    <submittedName>
        <fullName evidence="2">Uncharacterized protein</fullName>
    </submittedName>
</protein>
<organism evidence="2 3">
    <name type="scientific">Basidiobolus meristosporus CBS 931.73</name>
    <dbReference type="NCBI Taxonomy" id="1314790"/>
    <lineage>
        <taxon>Eukaryota</taxon>
        <taxon>Fungi</taxon>
        <taxon>Fungi incertae sedis</taxon>
        <taxon>Zoopagomycota</taxon>
        <taxon>Entomophthoromycotina</taxon>
        <taxon>Basidiobolomycetes</taxon>
        <taxon>Basidiobolales</taxon>
        <taxon>Basidiobolaceae</taxon>
        <taxon>Basidiobolus</taxon>
    </lineage>
</organism>
<proteinExistence type="predicted"/>
<reference evidence="2 3" key="1">
    <citation type="submission" date="2016-07" db="EMBL/GenBank/DDBJ databases">
        <title>Pervasive Adenine N6-methylation of Active Genes in Fungi.</title>
        <authorList>
            <consortium name="DOE Joint Genome Institute"/>
            <person name="Mondo S.J."/>
            <person name="Dannebaum R.O."/>
            <person name="Kuo R.C."/>
            <person name="Labutti K."/>
            <person name="Haridas S."/>
            <person name="Kuo A."/>
            <person name="Salamov A."/>
            <person name="Ahrendt S.R."/>
            <person name="Lipzen A."/>
            <person name="Sullivan W."/>
            <person name="Andreopoulos W.B."/>
            <person name="Clum A."/>
            <person name="Lindquist E."/>
            <person name="Daum C."/>
            <person name="Ramamoorthy G.K."/>
            <person name="Gryganskyi A."/>
            <person name="Culley D."/>
            <person name="Magnuson J.K."/>
            <person name="James T.Y."/>
            <person name="O'Malley M.A."/>
            <person name="Stajich J.E."/>
            <person name="Spatafora J.W."/>
            <person name="Visel A."/>
            <person name="Grigoriev I.V."/>
        </authorList>
    </citation>
    <scope>NUCLEOTIDE SEQUENCE [LARGE SCALE GENOMIC DNA]</scope>
    <source>
        <strain evidence="2 3">CBS 931.73</strain>
    </source>
</reference>
<feature type="region of interest" description="Disordered" evidence="1">
    <location>
        <begin position="28"/>
        <end position="144"/>
    </location>
</feature>
<dbReference type="AlphaFoldDB" id="A0A1Y1XYM7"/>
<dbReference type="EMBL" id="MCFE01000357">
    <property type="protein sequence ID" value="ORX90839.1"/>
    <property type="molecule type" value="Genomic_DNA"/>
</dbReference>
<comment type="caution">
    <text evidence="2">The sequence shown here is derived from an EMBL/GenBank/DDBJ whole genome shotgun (WGS) entry which is preliminary data.</text>
</comment>
<keyword evidence="3" id="KW-1185">Reference proteome</keyword>
<evidence type="ECO:0000313" key="3">
    <source>
        <dbReference type="Proteomes" id="UP000193498"/>
    </source>
</evidence>
<evidence type="ECO:0000313" key="2">
    <source>
        <dbReference type="EMBL" id="ORX90839.1"/>
    </source>
</evidence>
<gene>
    <name evidence="2" type="ORF">K493DRAFT_317699</name>
</gene>
<evidence type="ECO:0000256" key="1">
    <source>
        <dbReference type="SAM" id="MobiDB-lite"/>
    </source>
</evidence>
<dbReference type="InParanoid" id="A0A1Y1XYM7"/>
<accession>A0A1Y1XYM7</accession>
<feature type="compositionally biased region" description="Basic and acidic residues" evidence="1">
    <location>
        <begin position="77"/>
        <end position="90"/>
    </location>
</feature>
<sequence>MSDLSNSPVFANGGASSKRLTVEFSTHLPEKPINIPSTTAANSGLGKSLQGIRHINMEPLPPANRPVPKKPGMTLKFSEDVNTEAHEYHPPKTPYPYQSYFPIEEEGDDSDLDNEKDSEEEEEEEEEDDKRRTSEEDDLFPVDN</sequence>
<feature type="compositionally biased region" description="Acidic residues" evidence="1">
    <location>
        <begin position="103"/>
        <end position="128"/>
    </location>
</feature>
<name>A0A1Y1XYM7_9FUNG</name>
<dbReference type="Proteomes" id="UP000193498">
    <property type="component" value="Unassembled WGS sequence"/>
</dbReference>